<dbReference type="InterPro" id="IPR042178">
    <property type="entry name" value="Serpin_sf_1"/>
</dbReference>
<keyword evidence="1" id="KW-0646">Protease inhibitor</keyword>
<evidence type="ECO:0000259" key="4">
    <source>
        <dbReference type="SMART" id="SM00093"/>
    </source>
</evidence>
<name>A0A7T8K8Z1_CALRO</name>
<comment type="similarity">
    <text evidence="3">Belongs to the serpin family.</text>
</comment>
<dbReference type="SUPFAM" id="SSF56574">
    <property type="entry name" value="Serpins"/>
    <property type="match status" value="1"/>
</dbReference>
<dbReference type="Pfam" id="PF00079">
    <property type="entry name" value="Serpin"/>
    <property type="match status" value="1"/>
</dbReference>
<dbReference type="AlphaFoldDB" id="A0A7T8K8Z1"/>
<dbReference type="InterPro" id="IPR000215">
    <property type="entry name" value="Serpin_fam"/>
</dbReference>
<gene>
    <name evidence="5" type="ORF">FKW44_011576</name>
</gene>
<dbReference type="InterPro" id="IPR042185">
    <property type="entry name" value="Serpin_sf_2"/>
</dbReference>
<protein>
    <recommendedName>
        <fullName evidence="4">Serpin domain-containing protein</fullName>
    </recommendedName>
</protein>
<feature type="domain" description="Serpin" evidence="4">
    <location>
        <begin position="14"/>
        <end position="266"/>
    </location>
</feature>
<dbReference type="Proteomes" id="UP000595437">
    <property type="component" value="Chromosome 7"/>
</dbReference>
<evidence type="ECO:0000256" key="3">
    <source>
        <dbReference type="RuleBase" id="RU000411"/>
    </source>
</evidence>
<keyword evidence="6" id="KW-1185">Reference proteome</keyword>
<sequence length="270" mass="30147">MYFYKGHADQIDFTNISSEFKSRINALFRELSYSMGGDALQETHEIKSEPPMAVMGASLFNDALTSVEPSVVNFINLPSYGRRLVPTSGLSLRGKFQAGYDPKLDATSVQVPLEMPLNLSLLLLLPGKPGEFKVGGLSSLESKLNSTSWNGLLKNFLPLQKEAHLLLPRLEQESLINLNSTFTTMGSTEIFGQEANFVGINGGRDLRLSAFYEFAKLSLKDSFNMNNTNNTTSSSEYDFRFERQFLYVLRHDPTGLIVTIGRYLKPKHAL</sequence>
<evidence type="ECO:0000256" key="1">
    <source>
        <dbReference type="ARBA" id="ARBA00022690"/>
    </source>
</evidence>
<reference evidence="6" key="1">
    <citation type="submission" date="2021-01" db="EMBL/GenBank/DDBJ databases">
        <title>Caligus Genome Assembly.</title>
        <authorList>
            <person name="Gallardo-Escarate C."/>
        </authorList>
    </citation>
    <scope>NUCLEOTIDE SEQUENCE [LARGE SCALE GENOMIC DNA]</scope>
</reference>
<evidence type="ECO:0000313" key="6">
    <source>
        <dbReference type="Proteomes" id="UP000595437"/>
    </source>
</evidence>
<dbReference type="SMART" id="SM00093">
    <property type="entry name" value="SERPIN"/>
    <property type="match status" value="1"/>
</dbReference>
<evidence type="ECO:0000313" key="5">
    <source>
        <dbReference type="EMBL" id="QQP50544.1"/>
    </source>
</evidence>
<proteinExistence type="inferred from homology"/>
<evidence type="ECO:0000256" key="2">
    <source>
        <dbReference type="ARBA" id="ARBA00022900"/>
    </source>
</evidence>
<dbReference type="EMBL" id="CP045896">
    <property type="protein sequence ID" value="QQP50544.1"/>
    <property type="molecule type" value="Genomic_DNA"/>
</dbReference>
<dbReference type="Gene3D" id="3.30.497.10">
    <property type="entry name" value="Antithrombin, subunit I, domain 2"/>
    <property type="match status" value="1"/>
</dbReference>
<dbReference type="OrthoDB" id="1063785at2759"/>
<dbReference type="Gene3D" id="2.30.39.10">
    <property type="entry name" value="Alpha-1-antitrypsin, domain 1"/>
    <property type="match status" value="1"/>
</dbReference>
<keyword evidence="2" id="KW-0722">Serine protease inhibitor</keyword>
<dbReference type="PANTHER" id="PTHR11461">
    <property type="entry name" value="SERINE PROTEASE INHIBITOR, SERPIN"/>
    <property type="match status" value="1"/>
</dbReference>
<dbReference type="GO" id="GO:0005615">
    <property type="term" value="C:extracellular space"/>
    <property type="evidence" value="ECO:0007669"/>
    <property type="project" value="InterPro"/>
</dbReference>
<dbReference type="InterPro" id="IPR036186">
    <property type="entry name" value="Serpin_sf"/>
</dbReference>
<organism evidence="5 6">
    <name type="scientific">Caligus rogercresseyi</name>
    <name type="common">Sea louse</name>
    <dbReference type="NCBI Taxonomy" id="217165"/>
    <lineage>
        <taxon>Eukaryota</taxon>
        <taxon>Metazoa</taxon>
        <taxon>Ecdysozoa</taxon>
        <taxon>Arthropoda</taxon>
        <taxon>Crustacea</taxon>
        <taxon>Multicrustacea</taxon>
        <taxon>Hexanauplia</taxon>
        <taxon>Copepoda</taxon>
        <taxon>Siphonostomatoida</taxon>
        <taxon>Caligidae</taxon>
        <taxon>Caligus</taxon>
    </lineage>
</organism>
<accession>A0A7T8K8Z1</accession>
<dbReference type="GO" id="GO:0004867">
    <property type="term" value="F:serine-type endopeptidase inhibitor activity"/>
    <property type="evidence" value="ECO:0007669"/>
    <property type="project" value="UniProtKB-KW"/>
</dbReference>
<dbReference type="InterPro" id="IPR023796">
    <property type="entry name" value="Serpin_dom"/>
</dbReference>
<dbReference type="PANTHER" id="PTHR11461:SF372">
    <property type="entry name" value="ACCESSORY GLAND PROTEIN ACP76A-RELATED"/>
    <property type="match status" value="1"/>
</dbReference>